<dbReference type="InterPro" id="IPR002159">
    <property type="entry name" value="CD36_fam"/>
</dbReference>
<dbReference type="GO" id="GO:0016020">
    <property type="term" value="C:membrane"/>
    <property type="evidence" value="ECO:0007669"/>
    <property type="project" value="UniProtKB-SubCell"/>
</dbReference>
<reference evidence="8" key="1">
    <citation type="submission" date="2023-10" db="EMBL/GenBank/DDBJ databases">
        <title>Genome assembly of Pristionchus species.</title>
        <authorList>
            <person name="Yoshida K."/>
            <person name="Sommer R.J."/>
        </authorList>
    </citation>
    <scope>NUCLEOTIDE SEQUENCE</scope>
    <source>
        <strain evidence="8">RS5133</strain>
    </source>
</reference>
<comment type="similarity">
    <text evidence="2">Belongs to the CD36 family.</text>
</comment>
<keyword evidence="9" id="KW-1185">Reference proteome</keyword>
<comment type="subcellular location">
    <subcellularLocation>
        <location evidence="1">Membrane</location>
    </subcellularLocation>
</comment>
<evidence type="ECO:0000256" key="7">
    <source>
        <dbReference type="SAM" id="Phobius"/>
    </source>
</evidence>
<keyword evidence="3 7" id="KW-0812">Transmembrane</keyword>
<dbReference type="GO" id="GO:0005737">
    <property type="term" value="C:cytoplasm"/>
    <property type="evidence" value="ECO:0007669"/>
    <property type="project" value="TreeGrafter"/>
</dbReference>
<evidence type="ECO:0000313" key="8">
    <source>
        <dbReference type="EMBL" id="GMT21631.1"/>
    </source>
</evidence>
<dbReference type="Proteomes" id="UP001432322">
    <property type="component" value="Unassembled WGS sequence"/>
</dbReference>
<evidence type="ECO:0000256" key="1">
    <source>
        <dbReference type="ARBA" id="ARBA00004370"/>
    </source>
</evidence>
<dbReference type="AlphaFoldDB" id="A0AAV5VPV1"/>
<keyword evidence="6" id="KW-0325">Glycoprotein</keyword>
<evidence type="ECO:0000256" key="5">
    <source>
        <dbReference type="ARBA" id="ARBA00023136"/>
    </source>
</evidence>
<feature type="transmembrane region" description="Helical" evidence="7">
    <location>
        <begin position="7"/>
        <end position="28"/>
    </location>
</feature>
<dbReference type="EMBL" id="BTSY01000004">
    <property type="protein sequence ID" value="GMT21631.1"/>
    <property type="molecule type" value="Genomic_DNA"/>
</dbReference>
<evidence type="ECO:0000256" key="3">
    <source>
        <dbReference type="ARBA" id="ARBA00022692"/>
    </source>
</evidence>
<comment type="caution">
    <text evidence="8">The sequence shown here is derived from an EMBL/GenBank/DDBJ whole genome shotgun (WGS) entry which is preliminary data.</text>
</comment>
<accession>A0AAV5VPV1</accession>
<keyword evidence="4 7" id="KW-1133">Transmembrane helix</keyword>
<evidence type="ECO:0000313" key="9">
    <source>
        <dbReference type="Proteomes" id="UP001432322"/>
    </source>
</evidence>
<proteinExistence type="inferred from homology"/>
<evidence type="ECO:0000256" key="6">
    <source>
        <dbReference type="ARBA" id="ARBA00023180"/>
    </source>
</evidence>
<dbReference type="GO" id="GO:0005044">
    <property type="term" value="F:scavenger receptor activity"/>
    <property type="evidence" value="ECO:0007669"/>
    <property type="project" value="TreeGrafter"/>
</dbReference>
<protein>
    <submittedName>
        <fullName evidence="8">Uncharacterized protein</fullName>
    </submittedName>
</protein>
<organism evidence="8 9">
    <name type="scientific">Pristionchus fissidentatus</name>
    <dbReference type="NCBI Taxonomy" id="1538716"/>
    <lineage>
        <taxon>Eukaryota</taxon>
        <taxon>Metazoa</taxon>
        <taxon>Ecdysozoa</taxon>
        <taxon>Nematoda</taxon>
        <taxon>Chromadorea</taxon>
        <taxon>Rhabditida</taxon>
        <taxon>Rhabditina</taxon>
        <taxon>Diplogasteromorpha</taxon>
        <taxon>Diplogasteroidea</taxon>
        <taxon>Neodiplogasteridae</taxon>
        <taxon>Pristionchus</taxon>
    </lineage>
</organism>
<dbReference type="PANTHER" id="PTHR11923">
    <property type="entry name" value="SCAVENGER RECEPTOR CLASS B TYPE-1 SR-B1"/>
    <property type="match status" value="1"/>
</dbReference>
<dbReference type="PANTHER" id="PTHR11923:SF55">
    <property type="entry name" value="SCAVENGER RECEPTOR (CD36 FAMILY) RELATED"/>
    <property type="match status" value="1"/>
</dbReference>
<feature type="transmembrane region" description="Helical" evidence="7">
    <location>
        <begin position="524"/>
        <end position="547"/>
    </location>
</feature>
<sequence length="558" mass="63405">MIGAGCLFFVALPSILCLVIGLLGLLFFPSLYQNIVYAILVLGHNDYTGSVSFSTQMFSKPPMINQMKFFMFNITNADEIIYEGAVPRLIEIGPYTYMESEEKRYLQYRDDDDQVFYENYKKWIYRPDLSCERCNYDDIVTLPNGPQVGVATALFDTRFYVSPAARKIISLALLALGEEAINSPQVGAVLFDGYPDPLLSAAHSGIVTVLSDIFNGGVNIIPLPVPDMHTFGYFNEYNNTRDENYWVHTGKKDITKVGRIVTWNDQTLLPEDWWTTTQARMINGSDTGSFAHVALTEKDVLPMFHSYMCRSFNAVYQGRREVAGIPSITFGVEPDEWDTTLEKNKGFRYKNDEQINYYPEWPTCPNWNASNCVATKDDPVDCFTDICNNCCQRGKVGDTYALPPGLFQMVCYPGRMKMSPFAILWSTPHFLYSPQAVVDSVVGLHPSVERHKPMIYDYEPMSGLVSQVSYRAQINMPFFSNKYVLQNSHLRSTLVPILYESDEAVLTDYAYSLYRIGFIYGPNFVLGFSIAFIFLSVCLAVLFVVLLRRRNRTIKLAL</sequence>
<gene>
    <name evidence="8" type="ORF">PFISCL1PPCAC_12928</name>
</gene>
<dbReference type="PRINTS" id="PR01609">
    <property type="entry name" value="CD36FAMILY"/>
</dbReference>
<name>A0AAV5VPV1_9BILA</name>
<keyword evidence="5 7" id="KW-0472">Membrane</keyword>
<evidence type="ECO:0000256" key="2">
    <source>
        <dbReference type="ARBA" id="ARBA00010532"/>
    </source>
</evidence>
<dbReference type="Pfam" id="PF01130">
    <property type="entry name" value="CD36"/>
    <property type="match status" value="1"/>
</dbReference>
<evidence type="ECO:0000256" key="4">
    <source>
        <dbReference type="ARBA" id="ARBA00022989"/>
    </source>
</evidence>